<feature type="region of interest" description="Disordered" evidence="1">
    <location>
        <begin position="1622"/>
        <end position="1641"/>
    </location>
</feature>
<dbReference type="Pfam" id="PF08937">
    <property type="entry name" value="ThsB_TIR"/>
    <property type="match status" value="1"/>
</dbReference>
<dbReference type="Gene3D" id="2.10.50.10">
    <property type="entry name" value="Tumor Necrosis Factor Receptor, subunit A, domain 2"/>
    <property type="match status" value="2"/>
</dbReference>
<evidence type="ECO:0000256" key="1">
    <source>
        <dbReference type="SAM" id="MobiDB-lite"/>
    </source>
</evidence>
<dbReference type="Proteomes" id="UP000604046">
    <property type="component" value="Unassembled WGS sequence"/>
</dbReference>
<keyword evidence="5" id="KW-1185">Reference proteome</keyword>
<dbReference type="InterPro" id="IPR009030">
    <property type="entry name" value="Growth_fac_rcpt_cys_sf"/>
</dbReference>
<feature type="transmembrane region" description="Helical" evidence="2">
    <location>
        <begin position="1169"/>
        <end position="1190"/>
    </location>
</feature>
<reference evidence="4" key="1">
    <citation type="submission" date="2021-02" db="EMBL/GenBank/DDBJ databases">
        <authorList>
            <person name="Dougan E. K."/>
            <person name="Rhodes N."/>
            <person name="Thang M."/>
            <person name="Chan C."/>
        </authorList>
    </citation>
    <scope>NUCLEOTIDE SEQUENCE</scope>
</reference>
<dbReference type="PANTHER" id="PTHR46967:SF2">
    <property type="entry name" value="SUSHI, VON WILLEBRAND FACTOR TYPE A, EGF AND PENTRAXIN DOMAIN-CONTAINING PROTEIN 1-LIKE"/>
    <property type="match status" value="1"/>
</dbReference>
<proteinExistence type="predicted"/>
<dbReference type="SUPFAM" id="SSF53822">
    <property type="entry name" value="Periplasmic binding protein-like I"/>
    <property type="match status" value="1"/>
</dbReference>
<feature type="transmembrane region" description="Helical" evidence="2">
    <location>
        <begin position="878"/>
        <end position="900"/>
    </location>
</feature>
<dbReference type="SUPFAM" id="SSF52200">
    <property type="entry name" value="Toll/Interleukin receptor TIR domain"/>
    <property type="match status" value="1"/>
</dbReference>
<feature type="transmembrane region" description="Helical" evidence="2">
    <location>
        <begin position="912"/>
        <end position="932"/>
    </location>
</feature>
<dbReference type="PANTHER" id="PTHR46967">
    <property type="entry name" value="INSULIN-LIKE GROWTH FACTOR BINDING PROTEIN,N-TERMINAL"/>
    <property type="match status" value="1"/>
</dbReference>
<dbReference type="SMART" id="SM01411">
    <property type="entry name" value="Ephrin_rec_like"/>
    <property type="match status" value="3"/>
</dbReference>
<feature type="transmembrane region" description="Helical" evidence="2">
    <location>
        <begin position="1059"/>
        <end position="1085"/>
    </location>
</feature>
<evidence type="ECO:0000259" key="3">
    <source>
        <dbReference type="Pfam" id="PF08937"/>
    </source>
</evidence>
<evidence type="ECO:0000313" key="4">
    <source>
        <dbReference type="EMBL" id="CAE7602428.1"/>
    </source>
</evidence>
<name>A0A812V0L3_9DINO</name>
<dbReference type="OrthoDB" id="439917at2759"/>
<organism evidence="4 5">
    <name type="scientific">Symbiodinium natans</name>
    <dbReference type="NCBI Taxonomy" id="878477"/>
    <lineage>
        <taxon>Eukaryota</taxon>
        <taxon>Sar</taxon>
        <taxon>Alveolata</taxon>
        <taxon>Dinophyceae</taxon>
        <taxon>Suessiales</taxon>
        <taxon>Symbiodiniaceae</taxon>
        <taxon>Symbiodinium</taxon>
    </lineage>
</organism>
<accession>A0A812V0L3</accession>
<dbReference type="InterPro" id="IPR015032">
    <property type="entry name" value="ThsB__TIR-like_domain"/>
</dbReference>
<protein>
    <recommendedName>
        <fullName evidence="3">Thoeris protein ThsB TIR-like domain-containing protein</fullName>
    </recommendedName>
</protein>
<evidence type="ECO:0000313" key="5">
    <source>
        <dbReference type="Proteomes" id="UP000604046"/>
    </source>
</evidence>
<gene>
    <name evidence="4" type="ORF">SNAT2548_LOCUS34263</name>
</gene>
<keyword evidence="2" id="KW-0812">Transmembrane</keyword>
<keyword evidence="2" id="KW-1133">Transmembrane helix</keyword>
<feature type="compositionally biased region" description="Acidic residues" evidence="1">
    <location>
        <begin position="1631"/>
        <end position="1641"/>
    </location>
</feature>
<feature type="transmembrane region" description="Helical" evidence="2">
    <location>
        <begin position="972"/>
        <end position="998"/>
    </location>
</feature>
<feature type="transmembrane region" description="Helical" evidence="2">
    <location>
        <begin position="1143"/>
        <end position="1163"/>
    </location>
</feature>
<feature type="transmembrane region" description="Helical" evidence="2">
    <location>
        <begin position="944"/>
        <end position="960"/>
    </location>
</feature>
<feature type="transmembrane region" description="Helical" evidence="2">
    <location>
        <begin position="1202"/>
        <end position="1224"/>
    </location>
</feature>
<feature type="domain" description="Thoeris protein ThsB TIR-like" evidence="3">
    <location>
        <begin position="1236"/>
        <end position="1321"/>
    </location>
</feature>
<dbReference type="SUPFAM" id="SSF57184">
    <property type="entry name" value="Growth factor receptor domain"/>
    <property type="match status" value="1"/>
</dbReference>
<dbReference type="InterPro" id="IPR035897">
    <property type="entry name" value="Toll_tir_struct_dom_sf"/>
</dbReference>
<keyword evidence="2" id="KW-0472">Membrane</keyword>
<sequence>MRTVRDETLDIREFCAKDIWVIEPVSHEFLKDTGIEYSLTPVLLRHLGSGYYLAISEADLQEKDIIYNKVQRHDPPVCDTITNQNKHCTHINHRNLRCAFSLEDDFHGKSAKGAGGRLRGRVLRIGKNSYGWGYGIHNTLQSNAGWKDGFLDFFVPFLNREGGFAIANDVQSPYFLNASLCELELTANDPNVTSNIQSCLSAAGDVDAIVVGTSTANDDVKQVAEALKIPNVHCSGGNPVQWQATTPHAFGIHLPFPWYSRGPIRRAALQGLTRVVIIRSYDWGFPRTSAVAAAEWSLEASMTVVGPSVDWCRQWANKTQTCRIISSACRCGDQAEFDALGYKYQVQSMPSFYEVSEAAVLEDGLDPLSEVISPAMVSFVEGIIQDIRSQGEDPDMVVNWLTSARSGLVAMRKQRFSFQMYFGGPNIGGTAWNGYESYWENGTSALDFSDALYNIGGGQWHHGMQFSDPYFTSSSEMVSQFSEMLGRPPSYDAAACTAAGISLAFSLQKYGRPLSSMTPEARREEIRVSIGNLNDETLFGVLRFNRFNQNNGRLTVSWQVLEEGDTKPVLPVEAASTEFRFPTPSWEVRLGCAPGMYATAASQSSLIPNQCKLCPEGTYRSLPSNGLVFSECQQCEIGTGLLPNVTGATSCSACPAGREQQSAAHKGVCHKCPKGQARAGNRSSSCELCAAGRYANEEGLAECKICPLRSSQPDVGQAACICDLGSFQEQGSTNPTATTAECMSCENVLPGSTTRYPGSNSPLQCLCPMGSFWHRSAANAPARCKACGLGLDCPGGFSDENGTEPSHQPPMQAVGYSAGAQLYPGADPTYVIKCENSVRCPGGLSLGQCPMGMHGKGCAACTPGRFDNGTDCSMCNDLAVWPAVICFILAVVGLLLLHRYSMRLEKPHRESLMTLTISAGLAVVATQTLSAFTRIELEWIEPLRALRLFFSLLAFDIGFLRPQCWVGSVDPVLEYIMAICAYPFGAGCLFLIFGFYHFLLGKHVSRHQVFNAQGLVVSAFYIALTYVALLPFQCLRNPDGSAALVSYRSVICWKDDAHVAMVVLSAMPFFGIVVAYLAVVAWAVWTYPSVCRAPGGVDFVKRWSFLFARFHQHSYYFALVMALRNLIVGLCPILFVHLPAVQLMLLNITVVMYGFLTARVWPWRTQTGNVLDTILCVCLLLVIATGQLLLDRDEENMLVLQVVLLLIIAAALCGLVVALSISLLRLTQNPRPYGIFISHHKQAAGTLARWFKMMLSERVKEKIFLDSDDVDHLEAIIDITSSGTENLLVLITSETLSRIWCAAEIASSWASGTNIVLVTCDGCGVSRECIDAIPGGWTEEQQTTLTNIGVSFQTIRDAYLGLIVKPVIALDRRGADILEHERAVHRVLSQCKGLARSFHSSPSADCSSSITEFKAPAVLMLGDMASSEPGSCCRVLQLLLQAQLEEEISLINPEIAVLDIELLTRTVASARAALVILTQGVLELASFASCLTACAFSNAELVPVKADEAFLYPDPPFWEKLLDGHFFPDLQLAQYCTDLSTVKGTYTILFDMLALNFTAHGTEQIQATEIHLMCGRVLPLLHSETAAAHEQSPKVRRNSHRDSKRRVTLRESIRESWRLQRVARTTSGEETHDDPEIEEFI</sequence>
<feature type="transmembrane region" description="Helical" evidence="2">
    <location>
        <begin position="1010"/>
        <end position="1032"/>
    </location>
</feature>
<dbReference type="InterPro" id="IPR028082">
    <property type="entry name" value="Peripla_BP_I"/>
</dbReference>
<feature type="transmembrane region" description="Helical" evidence="2">
    <location>
        <begin position="1115"/>
        <end position="1136"/>
    </location>
</feature>
<evidence type="ECO:0000256" key="2">
    <source>
        <dbReference type="SAM" id="Phobius"/>
    </source>
</evidence>
<comment type="caution">
    <text evidence="4">The sequence shown here is derived from an EMBL/GenBank/DDBJ whole genome shotgun (WGS) entry which is preliminary data.</text>
</comment>
<dbReference type="EMBL" id="CAJNDS010002801">
    <property type="protein sequence ID" value="CAE7602428.1"/>
    <property type="molecule type" value="Genomic_DNA"/>
</dbReference>